<dbReference type="InParanoid" id="A0A1B6PD90"/>
<evidence type="ECO:0000313" key="2">
    <source>
        <dbReference type="EMBL" id="KXG23633.1"/>
    </source>
</evidence>
<sequence>MPHHPRRLPPPWAALLHTPPPLPPHATAPCAPLAPHGAAPAARPDRARLPLPGPCWPTGRPRSRPAPAIRPSRPGDCCSGHPPRRLLLRPAAPATTALVIRPGCSSVLGPAAAGRRPFPDPACADQYRSTSSW</sequence>
<protein>
    <submittedName>
        <fullName evidence="2">Uncharacterized protein</fullName>
    </submittedName>
</protein>
<evidence type="ECO:0000256" key="1">
    <source>
        <dbReference type="SAM" id="MobiDB-lite"/>
    </source>
</evidence>
<feature type="compositionally biased region" description="Pro residues" evidence="1">
    <location>
        <begin position="8"/>
        <end position="26"/>
    </location>
</feature>
<evidence type="ECO:0000313" key="3">
    <source>
        <dbReference type="Proteomes" id="UP000000768"/>
    </source>
</evidence>
<proteinExistence type="predicted"/>
<feature type="compositionally biased region" description="Low complexity" evidence="1">
    <location>
        <begin position="65"/>
        <end position="74"/>
    </location>
</feature>
<feature type="region of interest" description="Disordered" evidence="1">
    <location>
        <begin position="114"/>
        <end position="133"/>
    </location>
</feature>
<name>A0A1B6PD90_SORBI</name>
<dbReference type="AlphaFoldDB" id="A0A1B6PD90"/>
<reference evidence="2 3" key="1">
    <citation type="journal article" date="2009" name="Nature">
        <title>The Sorghum bicolor genome and the diversification of grasses.</title>
        <authorList>
            <person name="Paterson A.H."/>
            <person name="Bowers J.E."/>
            <person name="Bruggmann R."/>
            <person name="Dubchak I."/>
            <person name="Grimwood J."/>
            <person name="Gundlach H."/>
            <person name="Haberer G."/>
            <person name="Hellsten U."/>
            <person name="Mitros T."/>
            <person name="Poliakov A."/>
            <person name="Schmutz J."/>
            <person name="Spannagl M."/>
            <person name="Tang H."/>
            <person name="Wang X."/>
            <person name="Wicker T."/>
            <person name="Bharti A.K."/>
            <person name="Chapman J."/>
            <person name="Feltus F.A."/>
            <person name="Gowik U."/>
            <person name="Grigoriev I.V."/>
            <person name="Lyons E."/>
            <person name="Maher C.A."/>
            <person name="Martis M."/>
            <person name="Narechania A."/>
            <person name="Otillar R.P."/>
            <person name="Penning B.W."/>
            <person name="Salamov A.A."/>
            <person name="Wang Y."/>
            <person name="Zhang L."/>
            <person name="Carpita N.C."/>
            <person name="Freeling M."/>
            <person name="Gingle A.R."/>
            <person name="Hash C.T."/>
            <person name="Keller B."/>
            <person name="Klein P."/>
            <person name="Kresovich S."/>
            <person name="McCann M.C."/>
            <person name="Ming R."/>
            <person name="Peterson D.G."/>
            <person name="Mehboob-ur-Rahman"/>
            <person name="Ware D."/>
            <person name="Westhoff P."/>
            <person name="Mayer K.F."/>
            <person name="Messing J."/>
            <person name="Rokhsar D.S."/>
        </authorList>
    </citation>
    <scope>NUCLEOTIDE SEQUENCE [LARGE SCALE GENOMIC DNA]</scope>
    <source>
        <strain evidence="3">cv. BTx623</strain>
    </source>
</reference>
<dbReference type="EMBL" id="CM000767">
    <property type="protein sequence ID" value="KXG23633.1"/>
    <property type="molecule type" value="Genomic_DNA"/>
</dbReference>
<feature type="region of interest" description="Disordered" evidence="1">
    <location>
        <begin position="1"/>
        <end position="84"/>
    </location>
</feature>
<keyword evidence="3" id="KW-1185">Reference proteome</keyword>
<reference evidence="3" key="2">
    <citation type="journal article" date="2018" name="Plant J.">
        <title>The Sorghum bicolor reference genome: improved assembly, gene annotations, a transcriptome atlas, and signatures of genome organization.</title>
        <authorList>
            <person name="McCormick R.F."/>
            <person name="Truong S.K."/>
            <person name="Sreedasyam A."/>
            <person name="Jenkins J."/>
            <person name="Shu S."/>
            <person name="Sims D."/>
            <person name="Kennedy M."/>
            <person name="Amirebrahimi M."/>
            <person name="Weers B.D."/>
            <person name="McKinley B."/>
            <person name="Mattison A."/>
            <person name="Morishige D.T."/>
            <person name="Grimwood J."/>
            <person name="Schmutz J."/>
            <person name="Mullet J.E."/>
        </authorList>
    </citation>
    <scope>NUCLEOTIDE SEQUENCE [LARGE SCALE GENOMIC DNA]</scope>
    <source>
        <strain evidence="3">cv. BTx623</strain>
    </source>
</reference>
<accession>A0A1B6PD90</accession>
<feature type="compositionally biased region" description="Low complexity" evidence="1">
    <location>
        <begin position="27"/>
        <end position="42"/>
    </location>
</feature>
<organism evidence="2 3">
    <name type="scientific">Sorghum bicolor</name>
    <name type="common">Sorghum</name>
    <name type="synonym">Sorghum vulgare</name>
    <dbReference type="NCBI Taxonomy" id="4558"/>
    <lineage>
        <taxon>Eukaryota</taxon>
        <taxon>Viridiplantae</taxon>
        <taxon>Streptophyta</taxon>
        <taxon>Embryophyta</taxon>
        <taxon>Tracheophyta</taxon>
        <taxon>Spermatophyta</taxon>
        <taxon>Magnoliopsida</taxon>
        <taxon>Liliopsida</taxon>
        <taxon>Poales</taxon>
        <taxon>Poaceae</taxon>
        <taxon>PACMAD clade</taxon>
        <taxon>Panicoideae</taxon>
        <taxon>Andropogonodae</taxon>
        <taxon>Andropogoneae</taxon>
        <taxon>Sorghinae</taxon>
        <taxon>Sorghum</taxon>
    </lineage>
</organism>
<gene>
    <name evidence="2" type="ORF">SORBI_3008G120600</name>
</gene>
<dbReference type="Proteomes" id="UP000000768">
    <property type="component" value="Chromosome 8"/>
</dbReference>
<dbReference type="Gramene" id="KXG23633">
    <property type="protein sequence ID" value="KXG23633"/>
    <property type="gene ID" value="SORBI_3008G120600"/>
</dbReference>